<feature type="non-terminal residue" evidence="2">
    <location>
        <position position="139"/>
    </location>
</feature>
<keyword evidence="3" id="KW-1185">Reference proteome</keyword>
<evidence type="ECO:0000256" key="1">
    <source>
        <dbReference type="SAM" id="Coils"/>
    </source>
</evidence>
<sequence length="139" mass="16455">MEISQKLNRLSKQNNVIALEKQLEKLKLQLNESNKSCDKILELENKIKEYYTKKTVSAKIRSRTKWAEDGEKSTKYFFNLEKKNGQNKLWQRVKTENGEYKCDIDSILNEQVKFYTKLFATEGWDKTAGEQLCQFMVDK</sequence>
<feature type="coiled-coil region" evidence="1">
    <location>
        <begin position="9"/>
        <end position="43"/>
    </location>
</feature>
<comment type="caution">
    <text evidence="2">The sequence shown here is derived from an EMBL/GenBank/DDBJ whole genome shotgun (WGS) entry which is preliminary data.</text>
</comment>
<name>A0A8B6C9J0_MYTGA</name>
<accession>A0A8B6C9J0</accession>
<dbReference type="EMBL" id="UYJE01001332">
    <property type="protein sequence ID" value="VDI01294.1"/>
    <property type="molecule type" value="Genomic_DNA"/>
</dbReference>
<reference evidence="2" key="1">
    <citation type="submission" date="2018-11" db="EMBL/GenBank/DDBJ databases">
        <authorList>
            <person name="Alioto T."/>
            <person name="Alioto T."/>
        </authorList>
    </citation>
    <scope>NUCLEOTIDE SEQUENCE</scope>
</reference>
<evidence type="ECO:0000313" key="3">
    <source>
        <dbReference type="Proteomes" id="UP000596742"/>
    </source>
</evidence>
<gene>
    <name evidence="2" type="ORF">MGAL_10B035071</name>
</gene>
<dbReference type="Proteomes" id="UP000596742">
    <property type="component" value="Unassembled WGS sequence"/>
</dbReference>
<dbReference type="OrthoDB" id="407509at2759"/>
<protein>
    <submittedName>
        <fullName evidence="2">Uncharacterized protein</fullName>
    </submittedName>
</protein>
<keyword evidence="1" id="KW-0175">Coiled coil</keyword>
<dbReference type="AlphaFoldDB" id="A0A8B6C9J0"/>
<organism evidence="2 3">
    <name type="scientific">Mytilus galloprovincialis</name>
    <name type="common">Mediterranean mussel</name>
    <dbReference type="NCBI Taxonomy" id="29158"/>
    <lineage>
        <taxon>Eukaryota</taxon>
        <taxon>Metazoa</taxon>
        <taxon>Spiralia</taxon>
        <taxon>Lophotrochozoa</taxon>
        <taxon>Mollusca</taxon>
        <taxon>Bivalvia</taxon>
        <taxon>Autobranchia</taxon>
        <taxon>Pteriomorphia</taxon>
        <taxon>Mytilida</taxon>
        <taxon>Mytiloidea</taxon>
        <taxon>Mytilidae</taxon>
        <taxon>Mytilinae</taxon>
        <taxon>Mytilus</taxon>
    </lineage>
</organism>
<proteinExistence type="predicted"/>
<evidence type="ECO:0000313" key="2">
    <source>
        <dbReference type="EMBL" id="VDI01294.1"/>
    </source>
</evidence>